<name>A0AAW2XIH9_9LAMI</name>
<proteinExistence type="predicted"/>
<dbReference type="AlphaFoldDB" id="A0AAW2XIH9"/>
<gene>
    <name evidence="1" type="ORF">Slati_1373600</name>
</gene>
<reference evidence="1" key="2">
    <citation type="journal article" date="2024" name="Plant">
        <title>Genomic evolution and insights into agronomic trait innovations of Sesamum species.</title>
        <authorList>
            <person name="Miao H."/>
            <person name="Wang L."/>
            <person name="Qu L."/>
            <person name="Liu H."/>
            <person name="Sun Y."/>
            <person name="Le M."/>
            <person name="Wang Q."/>
            <person name="Wei S."/>
            <person name="Zheng Y."/>
            <person name="Lin W."/>
            <person name="Duan Y."/>
            <person name="Cao H."/>
            <person name="Xiong S."/>
            <person name="Wang X."/>
            <person name="Wei L."/>
            <person name="Li C."/>
            <person name="Ma Q."/>
            <person name="Ju M."/>
            <person name="Zhao R."/>
            <person name="Li G."/>
            <person name="Mu C."/>
            <person name="Tian Q."/>
            <person name="Mei H."/>
            <person name="Zhang T."/>
            <person name="Gao T."/>
            <person name="Zhang H."/>
        </authorList>
    </citation>
    <scope>NUCLEOTIDE SEQUENCE</scope>
    <source>
        <strain evidence="1">KEN1</strain>
    </source>
</reference>
<dbReference type="EMBL" id="JACGWN010000004">
    <property type="protein sequence ID" value="KAL0453955.1"/>
    <property type="molecule type" value="Genomic_DNA"/>
</dbReference>
<organism evidence="1">
    <name type="scientific">Sesamum latifolium</name>
    <dbReference type="NCBI Taxonomy" id="2727402"/>
    <lineage>
        <taxon>Eukaryota</taxon>
        <taxon>Viridiplantae</taxon>
        <taxon>Streptophyta</taxon>
        <taxon>Embryophyta</taxon>
        <taxon>Tracheophyta</taxon>
        <taxon>Spermatophyta</taxon>
        <taxon>Magnoliopsida</taxon>
        <taxon>eudicotyledons</taxon>
        <taxon>Gunneridae</taxon>
        <taxon>Pentapetalae</taxon>
        <taxon>asterids</taxon>
        <taxon>lamiids</taxon>
        <taxon>Lamiales</taxon>
        <taxon>Pedaliaceae</taxon>
        <taxon>Sesamum</taxon>
    </lineage>
</organism>
<reference evidence="1" key="1">
    <citation type="submission" date="2020-06" db="EMBL/GenBank/DDBJ databases">
        <authorList>
            <person name="Li T."/>
            <person name="Hu X."/>
            <person name="Zhang T."/>
            <person name="Song X."/>
            <person name="Zhang H."/>
            <person name="Dai N."/>
            <person name="Sheng W."/>
            <person name="Hou X."/>
            <person name="Wei L."/>
        </authorList>
    </citation>
    <scope>NUCLEOTIDE SEQUENCE</scope>
    <source>
        <strain evidence="1">KEN1</strain>
        <tissue evidence="1">Leaf</tissue>
    </source>
</reference>
<protein>
    <submittedName>
        <fullName evidence="1">Uncharacterized protein</fullName>
    </submittedName>
</protein>
<evidence type="ECO:0000313" key="1">
    <source>
        <dbReference type="EMBL" id="KAL0453955.1"/>
    </source>
</evidence>
<accession>A0AAW2XIH9</accession>
<sequence length="107" mass="12892">MLVKQGWRNIKQSDILMSRIFLARYFPSGDFWSARWVSNMSFRWRSILEAWEVIKGGVRWKIGDEQRVRVCHDPWIPYVHAHYTSSSFLTEYPSLRSYEPFTVLLEF</sequence>
<comment type="caution">
    <text evidence="1">The sequence shown here is derived from an EMBL/GenBank/DDBJ whole genome shotgun (WGS) entry which is preliminary data.</text>
</comment>